<accession>A0A7X1E4K9</accession>
<evidence type="ECO:0000259" key="2">
    <source>
        <dbReference type="Pfam" id="PF13229"/>
    </source>
</evidence>
<dbReference type="SUPFAM" id="SSF51126">
    <property type="entry name" value="Pectin lyase-like"/>
    <property type="match status" value="2"/>
</dbReference>
<organism evidence="3 4">
    <name type="scientific">Puniceicoccus vermicola</name>
    <dbReference type="NCBI Taxonomy" id="388746"/>
    <lineage>
        <taxon>Bacteria</taxon>
        <taxon>Pseudomonadati</taxon>
        <taxon>Verrucomicrobiota</taxon>
        <taxon>Opitutia</taxon>
        <taxon>Puniceicoccales</taxon>
        <taxon>Puniceicoccaceae</taxon>
        <taxon>Puniceicoccus</taxon>
    </lineage>
</organism>
<feature type="signal peptide" evidence="1">
    <location>
        <begin position="1"/>
        <end position="20"/>
    </location>
</feature>
<dbReference type="InterPro" id="IPR011050">
    <property type="entry name" value="Pectin_lyase_fold/virulence"/>
</dbReference>
<dbReference type="Gene3D" id="2.160.20.10">
    <property type="entry name" value="Single-stranded right-handed beta-helix, Pectin lyase-like"/>
    <property type="match status" value="1"/>
</dbReference>
<keyword evidence="4" id="KW-1185">Reference proteome</keyword>
<reference evidence="3 4" key="1">
    <citation type="submission" date="2020-07" db="EMBL/GenBank/DDBJ databases">
        <authorList>
            <person name="Feng X."/>
        </authorList>
    </citation>
    <scope>NUCLEOTIDE SEQUENCE [LARGE SCALE GENOMIC DNA]</scope>
    <source>
        <strain evidence="3 4">JCM14086</strain>
    </source>
</reference>
<dbReference type="InterPro" id="IPR006626">
    <property type="entry name" value="PbH1"/>
</dbReference>
<evidence type="ECO:0000313" key="3">
    <source>
        <dbReference type="EMBL" id="MBC2602164.1"/>
    </source>
</evidence>
<gene>
    <name evidence="3" type="ORF">H5P30_10280</name>
</gene>
<feature type="domain" description="Right handed beta helix" evidence="2">
    <location>
        <begin position="599"/>
        <end position="668"/>
    </location>
</feature>
<dbReference type="InterPro" id="IPR012334">
    <property type="entry name" value="Pectin_lyas_fold"/>
</dbReference>
<keyword evidence="1" id="KW-0732">Signal</keyword>
<dbReference type="Proteomes" id="UP000525652">
    <property type="component" value="Unassembled WGS sequence"/>
</dbReference>
<dbReference type="InterPro" id="IPR013783">
    <property type="entry name" value="Ig-like_fold"/>
</dbReference>
<feature type="chain" id="PRO_5030799831" evidence="1">
    <location>
        <begin position="21"/>
        <end position="692"/>
    </location>
</feature>
<dbReference type="RefSeq" id="WP_185692862.1">
    <property type="nucleotide sequence ID" value="NZ_JACHVA010000082.1"/>
</dbReference>
<name>A0A7X1E4K9_9BACT</name>
<protein>
    <submittedName>
        <fullName evidence="3">Right-handed parallel beta-helix repeat-containing protein</fullName>
    </submittedName>
</protein>
<dbReference type="Gene3D" id="2.60.40.10">
    <property type="entry name" value="Immunoglobulins"/>
    <property type="match status" value="1"/>
</dbReference>
<comment type="caution">
    <text evidence="3">The sequence shown here is derived from an EMBL/GenBank/DDBJ whole genome shotgun (WGS) entry which is preliminary data.</text>
</comment>
<dbReference type="Pfam" id="PF13229">
    <property type="entry name" value="Beta_helix"/>
    <property type="match status" value="1"/>
</dbReference>
<evidence type="ECO:0000256" key="1">
    <source>
        <dbReference type="SAM" id="SignalP"/>
    </source>
</evidence>
<dbReference type="EMBL" id="JACHVA010000082">
    <property type="protein sequence ID" value="MBC2602164.1"/>
    <property type="molecule type" value="Genomic_DNA"/>
</dbReference>
<dbReference type="SMART" id="SM00710">
    <property type="entry name" value="PbH1"/>
    <property type="match status" value="5"/>
</dbReference>
<sequence>MKILNSFLLVGLLLPVAAFCEGAPTMPDRGLPQVLPVDHSVLYTPFPTLLWEEIRGAASYSVEISLDPDFEEIVDRDQISIPHYVPSHPLEAREYYWRATPVGDEIAKGGSTTVHRFEVRYPERIFDIPSGAEISTIERTIAEAAKQTPAVVRFPKNGKLRLVPSSSDLIRLQGVSDLIIEGRGCEVIFENPASGFARFVDCERITVRDLTIRFDPLPYAIGKIRSVDPSTGQFEVVMDHEELLPFDDPLLAKHWTWGVVLDGKVPGKMADDTPLVVSTEEGWVEKTIGDDGVAIYTLKLKAVHLGKFLVPGNKFIVFARKKGRGLVRIERGSDFTFYGLTNFGASAGHYTSFGSSGLKVIGCQSLIPDGQWAGGNADGLHVRSNLIGPWVQDCRFEGLGDDAIAIYAKGLFILSQDSETRIRVDGYLFDLNEGQRLRIFDPRTGKILVSEIGIADIEKMPAGSGGFPEEHFLLTLTEPLSVDLETGNEDPLLNDQVFNQTMANHRFVVRNNFFERIRRFGTVVRAVDGLIEGNRYDRISNIPIVLRNEPDLWRNGLNSENIRILNNTITNSGYVRGREEMGQIHVAFYKMGHELADSRSHRNLTISGNTIENWQDYGIAIRNASGVTITDNLLRSDEENFDNGRRHSAIFIDDSEGVFIQGNQIEDRRPLDAEVEITANTDSVVWVDESKN</sequence>
<proteinExistence type="predicted"/>
<dbReference type="AlphaFoldDB" id="A0A7X1E4K9"/>
<evidence type="ECO:0000313" key="4">
    <source>
        <dbReference type="Proteomes" id="UP000525652"/>
    </source>
</evidence>
<dbReference type="InterPro" id="IPR039448">
    <property type="entry name" value="Beta_helix"/>
</dbReference>